<dbReference type="PANTHER" id="PTHR45138">
    <property type="entry name" value="REGULATORY COMPONENTS OF SENSORY TRANSDUCTION SYSTEM"/>
    <property type="match status" value="1"/>
</dbReference>
<evidence type="ECO:0000256" key="1">
    <source>
        <dbReference type="ARBA" id="ARBA00001946"/>
    </source>
</evidence>
<dbReference type="Proteomes" id="UP000198773">
    <property type="component" value="Unassembled WGS sequence"/>
</dbReference>
<dbReference type="STRING" id="152573.SAMN04488051_104278"/>
<dbReference type="Gene3D" id="3.30.450.40">
    <property type="match status" value="1"/>
</dbReference>
<dbReference type="Pfam" id="PF00990">
    <property type="entry name" value="GGDEF"/>
    <property type="match status" value="1"/>
</dbReference>
<comment type="cofactor">
    <cofactor evidence="1">
        <name>Mg(2+)</name>
        <dbReference type="ChEBI" id="CHEBI:18420"/>
    </cofactor>
</comment>
<dbReference type="GO" id="GO:0052621">
    <property type="term" value="F:diguanylate cyclase activity"/>
    <property type="evidence" value="ECO:0007669"/>
    <property type="project" value="UniProtKB-EC"/>
</dbReference>
<dbReference type="InterPro" id="IPR043128">
    <property type="entry name" value="Rev_trsase/Diguanyl_cyclase"/>
</dbReference>
<dbReference type="RefSeq" id="WP_091342506.1">
    <property type="nucleotide sequence ID" value="NZ_FNRM01000004.1"/>
</dbReference>
<reference evidence="6 7" key="1">
    <citation type="submission" date="2016-10" db="EMBL/GenBank/DDBJ databases">
        <authorList>
            <person name="de Groot N.N."/>
        </authorList>
    </citation>
    <scope>NUCLEOTIDE SEQUENCE [LARGE SCALE GENOMIC DNA]</scope>
    <source>
        <strain evidence="6 7">CGMCC 1.3430</strain>
    </source>
</reference>
<evidence type="ECO:0000259" key="4">
    <source>
        <dbReference type="PROSITE" id="PS50835"/>
    </source>
</evidence>
<dbReference type="SMART" id="SM00065">
    <property type="entry name" value="GAF"/>
    <property type="match status" value="1"/>
</dbReference>
<dbReference type="SUPFAM" id="SSF55781">
    <property type="entry name" value="GAF domain-like"/>
    <property type="match status" value="1"/>
</dbReference>
<dbReference type="InterPro" id="IPR007110">
    <property type="entry name" value="Ig-like_dom"/>
</dbReference>
<dbReference type="EC" id="2.7.7.65" evidence="2"/>
<accession>A0A1H4CQ69</accession>
<name>A0A1H4CQ69_ALKAM</name>
<evidence type="ECO:0000256" key="2">
    <source>
        <dbReference type="ARBA" id="ARBA00012528"/>
    </source>
</evidence>
<dbReference type="InterPro" id="IPR029787">
    <property type="entry name" value="Nucleotide_cyclase"/>
</dbReference>
<dbReference type="Pfam" id="PF13185">
    <property type="entry name" value="GAF_2"/>
    <property type="match status" value="1"/>
</dbReference>
<dbReference type="InterPro" id="IPR029016">
    <property type="entry name" value="GAF-like_dom_sf"/>
</dbReference>
<feature type="domain" description="Ig-like" evidence="4">
    <location>
        <begin position="222"/>
        <end position="293"/>
    </location>
</feature>
<proteinExistence type="predicted"/>
<keyword evidence="7" id="KW-1185">Reference proteome</keyword>
<dbReference type="CDD" id="cd01949">
    <property type="entry name" value="GGDEF"/>
    <property type="match status" value="1"/>
</dbReference>
<dbReference type="SUPFAM" id="SSF55073">
    <property type="entry name" value="Nucleotide cyclase"/>
    <property type="match status" value="1"/>
</dbReference>
<dbReference type="FunFam" id="3.30.70.270:FF:000001">
    <property type="entry name" value="Diguanylate cyclase domain protein"/>
    <property type="match status" value="1"/>
</dbReference>
<dbReference type="InterPro" id="IPR050469">
    <property type="entry name" value="Diguanylate_Cyclase"/>
</dbReference>
<dbReference type="PANTHER" id="PTHR45138:SF9">
    <property type="entry name" value="DIGUANYLATE CYCLASE DGCM-RELATED"/>
    <property type="match status" value="1"/>
</dbReference>
<feature type="domain" description="GGDEF" evidence="5">
    <location>
        <begin position="372"/>
        <end position="506"/>
    </location>
</feature>
<evidence type="ECO:0000313" key="7">
    <source>
        <dbReference type="Proteomes" id="UP000198773"/>
    </source>
</evidence>
<organism evidence="6 7">
    <name type="scientific">Alkalimonas amylolytica</name>
    <dbReference type="NCBI Taxonomy" id="152573"/>
    <lineage>
        <taxon>Bacteria</taxon>
        <taxon>Pseudomonadati</taxon>
        <taxon>Pseudomonadota</taxon>
        <taxon>Gammaproteobacteria</taxon>
        <taxon>Alkalimonas</taxon>
    </lineage>
</organism>
<dbReference type="EMBL" id="FNRM01000004">
    <property type="protein sequence ID" value="SEA62566.1"/>
    <property type="molecule type" value="Genomic_DNA"/>
</dbReference>
<comment type="catalytic activity">
    <reaction evidence="3">
        <text>2 GTP = 3',3'-c-di-GMP + 2 diphosphate</text>
        <dbReference type="Rhea" id="RHEA:24898"/>
        <dbReference type="ChEBI" id="CHEBI:33019"/>
        <dbReference type="ChEBI" id="CHEBI:37565"/>
        <dbReference type="ChEBI" id="CHEBI:58805"/>
        <dbReference type="EC" id="2.7.7.65"/>
    </reaction>
</comment>
<dbReference type="InterPro" id="IPR000160">
    <property type="entry name" value="GGDEF_dom"/>
</dbReference>
<sequence length="506" mass="56398">MNLYLEQLAQSVTTASDLESLTRPLLALLQEMTGLDSTYLTKVDQTAGYQQILYAVNAASLTLPEGLKVPWEDTLCRRAILQQRFVTQDVPAIWGDSDAARDLGLQTYVSVPVYLSDGELFGTLCGASAIPTEVEDKHSKILQLFAQLIAWQLERERQLSLQSRRAQEAEHRLHGMSLLAELGDLCLLASSLNEVLKKATVLLQQLPEWPLVLPFRQHIGQPELLATPKLTMEQHDAVYYLIRCYSQKAVQQRQLLWLCDGSNEAINAMRDILGLKPSGPVACITAVNHDELEGGILLLSNQDELPESTLLHSCSYYLSLLATRLYDQSCLEQMNKELSVHALHDPLTALANRRYLHESLQRAMAQKKRHGGQMLLAFIDLDKFKRINDDYGHQVGDAFLVALAKRLQAVMREGDLVARYGGDEFIVVACLAADDDVELASSRLHAKLMETTSGTFNLSGVTLQYNGPSIGMAHWQPGGVDMQSLIQQADQAMYLVKQQRKAAEQD</sequence>
<dbReference type="OrthoDB" id="9812358at2"/>
<evidence type="ECO:0000313" key="6">
    <source>
        <dbReference type="EMBL" id="SEA62566.1"/>
    </source>
</evidence>
<dbReference type="SMART" id="SM00267">
    <property type="entry name" value="GGDEF"/>
    <property type="match status" value="1"/>
</dbReference>
<dbReference type="AlphaFoldDB" id="A0A1H4CQ69"/>
<evidence type="ECO:0000259" key="5">
    <source>
        <dbReference type="PROSITE" id="PS50887"/>
    </source>
</evidence>
<dbReference type="PROSITE" id="PS50887">
    <property type="entry name" value="GGDEF"/>
    <property type="match status" value="1"/>
</dbReference>
<evidence type="ECO:0000256" key="3">
    <source>
        <dbReference type="ARBA" id="ARBA00034247"/>
    </source>
</evidence>
<dbReference type="NCBIfam" id="TIGR00254">
    <property type="entry name" value="GGDEF"/>
    <property type="match status" value="1"/>
</dbReference>
<dbReference type="Gene3D" id="3.30.70.270">
    <property type="match status" value="1"/>
</dbReference>
<dbReference type="PROSITE" id="PS50835">
    <property type="entry name" value="IG_LIKE"/>
    <property type="match status" value="1"/>
</dbReference>
<protein>
    <recommendedName>
        <fullName evidence="2">diguanylate cyclase</fullName>
        <ecNumber evidence="2">2.7.7.65</ecNumber>
    </recommendedName>
</protein>
<gene>
    <name evidence="6" type="ORF">SAMN04488051_104278</name>
</gene>
<dbReference type="InterPro" id="IPR003018">
    <property type="entry name" value="GAF"/>
</dbReference>